<feature type="coiled-coil region" evidence="6">
    <location>
        <begin position="1384"/>
        <end position="1411"/>
    </location>
</feature>
<evidence type="ECO:0000256" key="3">
    <source>
        <dbReference type="ARBA" id="ARBA00022670"/>
    </source>
</evidence>
<dbReference type="Pfam" id="PF02902">
    <property type="entry name" value="Peptidase_C48"/>
    <property type="match status" value="2"/>
</dbReference>
<dbReference type="InterPro" id="IPR051947">
    <property type="entry name" value="Sentrin-specific_protease"/>
</dbReference>
<feature type="region of interest" description="Disordered" evidence="7">
    <location>
        <begin position="1"/>
        <end position="30"/>
    </location>
</feature>
<dbReference type="PANTHER" id="PTHR46896:SF3">
    <property type="entry name" value="FI06413P-RELATED"/>
    <property type="match status" value="1"/>
</dbReference>
<dbReference type="PANTHER" id="PTHR46896">
    <property type="entry name" value="SENTRIN-SPECIFIC PROTEASE"/>
    <property type="match status" value="1"/>
</dbReference>
<reference evidence="9 10" key="1">
    <citation type="submission" date="2016-08" db="EMBL/GenBank/DDBJ databases">
        <title>Genomes of anaerobic fungi encode conserved fungal cellulosomes for biomass hydrolysis.</title>
        <authorList>
            <consortium name="DOE Joint Genome Institute"/>
            <person name="Haitjema C.H."/>
            <person name="Gilmore S.P."/>
            <person name="Henske J.K."/>
            <person name="Solomon K.V."/>
            <person name="De Groot R."/>
            <person name="Kuo A."/>
            <person name="Mondo S.J."/>
            <person name="Salamov A.A."/>
            <person name="Labutti K."/>
            <person name="Zhao Z."/>
            <person name="Chiniquy J."/>
            <person name="Barry K."/>
            <person name="Brewer H.M."/>
            <person name="Purvine S.O."/>
            <person name="Wright A.T."/>
            <person name="Boxma B."/>
            <person name="Van Alen T."/>
            <person name="Hackstein J.H."/>
            <person name="Baker S.E."/>
            <person name="Grigoriev I.V."/>
            <person name="O'Malley M.A."/>
        </authorList>
    </citation>
    <scope>NUCLEOTIDE SEQUENCE [LARGE SCALE GENOMIC DNA]</scope>
    <source>
        <strain evidence="10">finn</strain>
    </source>
</reference>
<name>A0A1Y1VNY2_9FUNG</name>
<dbReference type="GO" id="GO:0005737">
    <property type="term" value="C:cytoplasm"/>
    <property type="evidence" value="ECO:0007669"/>
    <property type="project" value="TreeGrafter"/>
</dbReference>
<dbReference type="EMBL" id="MCFH01000001">
    <property type="protein sequence ID" value="ORX61117.1"/>
    <property type="molecule type" value="Genomic_DNA"/>
</dbReference>
<sequence length="1508" mass="173110">MSEKESNSDSLKNGEPVPISVPGGSPRRYTSIIKNPIHKTNINEKKKRKYNNEFSPINTLNDTSSKHPRLINSFIYNKKDQSKMISSNLGSIKFDNGGGYKRMNNDNDNSKIIFKRRKGNEDLTKQKSVYDNDNKETQNTSNINRNNNISLSRNELYFEKIMKEGSKPKVSYISKTFPSEKREDLKNILRVTHSFINDKIYYTNNHIALNFLKKEFIFNIGNDKNIIFDFKYLTRFEYFIKFSPGLFVFYFENDSRLLCLNCNNFKTGDLHKNFKDFCSSMQKACKNVSELKYQMINIYFRFIKHLMNKITIPDKEKKRILLIMSNAIDDDLLENTDDEIYNNNNKNELAIIDHNNKKIAKNEYIQKKETLVSNNPSVILLKNENLQKQLINLVNKPLLNGRKNEELFIYPFKGIDSVIITTEDVERLKSNFFLNDSLIEFYLKYLYDQLSISFKKKFHLINSFFYEQILRLSKKEKTPKEIYQHIKKWTSKVDLFSKQYLIIPINQDYHWHMLVIYNPGALLGGKHSIKIINKENSKTSNLKNQKEIKRISTKSAATLNNNDDNSNQIMCISDMACSQSHTSTTELNSSLINLPSFDNKSISSESNLSTINHDLKNTEIDNKTSIMGEFNIASYNSTEELNKGIEFYNEYEKTIKCDSNVIRESMNLLNKKEAKIKENHLKSMKSLSLLQNKQIIDENDSPIIIEEKNDVSLSNVDDEYDSSLSISEGNISKIIMQSQSIKEKDNFKLKSIDQIEGHDKTNNPSCDFQNKNIKLNNQDGISETNTLSEIVILDEEDNNPPLANNININDSILDFVNNSLDNFNKNESNNDGYKGQTILGDLFKEDTIASPKTSLTNNKALQNTLTSIVISSNESSPLLKENQKEDREYDNKETIIKDEKIESNQNNNYKNNEEDNDNIEEMDSSFCNIEKDDSIFCINETQNDNSIIDKENKNDIEIASVISITSSSATNSPSVINSNLNPINKENYHNINNRTCTDNILDILSKENSAQKILEASSSFHIQMQSLNSSNDNNDKNIGKINDNKILNKDEEKEENDNEIEIEIKSLAMFPRSSKTENTIYSSSLLNCIPSSNKSNDAIPLLPRSHTTNEFSNDLPSSRSEDNLPSSQKDIIQASSINSNSINKASQNFSSSKINNNQGNNSTSEDIQNENENEEQNRNNFSNQSMKNQNDPTLSDKCYKEQVQDANDSNENDNNKDMEDSQQSSSHENQKSKFLFNTPIPFNYLNNAQKKLSLQDYYNESNLNFIKPNDENNVDDSLLNKCYFIIFDSLAHNHHHLNVIRSIRNYLECDALYRKKKEIAVEPDIIFAKVPLQSNYYDCGIYLLHYMEVFMNDPDLYLKLFLAGKDTKENFSSSDIPNKRGMLIDLIQKLAKEYQEKAKQKLAKVKSEDDEDVIMEAVKINIKAEEKPKPTLPSIHPTTNSYATSSTSSSRISSPKANIPAILSKSPISPKMRTSMMMPKNKLKTTSSSSSHKVKKSVIHNSLHTKKK</sequence>
<dbReference type="STRING" id="1754191.A0A1Y1VNY2"/>
<evidence type="ECO:0000256" key="4">
    <source>
        <dbReference type="ARBA" id="ARBA00022786"/>
    </source>
</evidence>
<feature type="region of interest" description="Disordered" evidence="7">
    <location>
        <begin position="1428"/>
        <end position="1508"/>
    </location>
</feature>
<feature type="compositionally biased region" description="Low complexity" evidence="7">
    <location>
        <begin position="1438"/>
        <end position="1454"/>
    </location>
</feature>
<proteinExistence type="inferred from homology"/>
<dbReference type="GO" id="GO:0016926">
    <property type="term" value="P:protein desumoylation"/>
    <property type="evidence" value="ECO:0007669"/>
    <property type="project" value="TreeGrafter"/>
</dbReference>
<keyword evidence="3" id="KW-0645">Protease</keyword>
<evidence type="ECO:0000256" key="1">
    <source>
        <dbReference type="ARBA" id="ARBA00005234"/>
    </source>
</evidence>
<dbReference type="GO" id="GO:0070139">
    <property type="term" value="F:SUMO-specific endopeptidase activity"/>
    <property type="evidence" value="ECO:0007669"/>
    <property type="project" value="TreeGrafter"/>
</dbReference>
<evidence type="ECO:0000256" key="2">
    <source>
        <dbReference type="ARBA" id="ARBA00022553"/>
    </source>
</evidence>
<dbReference type="GO" id="GO:0005634">
    <property type="term" value="C:nucleus"/>
    <property type="evidence" value="ECO:0007669"/>
    <property type="project" value="TreeGrafter"/>
</dbReference>
<evidence type="ECO:0000256" key="5">
    <source>
        <dbReference type="ARBA" id="ARBA00022801"/>
    </source>
</evidence>
<reference evidence="9 10" key="2">
    <citation type="submission" date="2016-08" db="EMBL/GenBank/DDBJ databases">
        <title>Pervasive Adenine N6-methylation of Active Genes in Fungi.</title>
        <authorList>
            <consortium name="DOE Joint Genome Institute"/>
            <person name="Mondo S.J."/>
            <person name="Dannebaum R.O."/>
            <person name="Kuo R.C."/>
            <person name="Labutti K."/>
            <person name="Haridas S."/>
            <person name="Kuo A."/>
            <person name="Salamov A."/>
            <person name="Ahrendt S.R."/>
            <person name="Lipzen A."/>
            <person name="Sullivan W."/>
            <person name="Andreopoulos W.B."/>
            <person name="Clum A."/>
            <person name="Lindquist E."/>
            <person name="Daum C."/>
            <person name="Ramamoorthy G.K."/>
            <person name="Gryganskyi A."/>
            <person name="Culley D."/>
            <person name="Magnuson J.K."/>
            <person name="James T.Y."/>
            <person name="O'Malley M.A."/>
            <person name="Stajich J.E."/>
            <person name="Spatafora J.W."/>
            <person name="Visel A."/>
            <person name="Grigoriev I.V."/>
        </authorList>
    </citation>
    <scope>NUCLEOTIDE SEQUENCE [LARGE SCALE GENOMIC DNA]</scope>
    <source>
        <strain evidence="10">finn</strain>
    </source>
</reference>
<evidence type="ECO:0000256" key="6">
    <source>
        <dbReference type="SAM" id="Coils"/>
    </source>
</evidence>
<dbReference type="Proteomes" id="UP000193719">
    <property type="component" value="Unassembled WGS sequence"/>
</dbReference>
<dbReference type="InterPro" id="IPR038765">
    <property type="entry name" value="Papain-like_cys_pep_sf"/>
</dbReference>
<feature type="compositionally biased region" description="Low complexity" evidence="7">
    <location>
        <begin position="1131"/>
        <end position="1148"/>
    </location>
</feature>
<keyword evidence="2" id="KW-0597">Phosphoprotein</keyword>
<keyword evidence="10" id="KW-1185">Reference proteome</keyword>
<dbReference type="PROSITE" id="PS50600">
    <property type="entry name" value="ULP_PROTEASE"/>
    <property type="match status" value="1"/>
</dbReference>
<feature type="compositionally biased region" description="Polar residues" evidence="7">
    <location>
        <begin position="1105"/>
        <end position="1130"/>
    </location>
</feature>
<gene>
    <name evidence="9" type="ORF">BCR36DRAFT_401366</name>
</gene>
<evidence type="ECO:0000313" key="10">
    <source>
        <dbReference type="Proteomes" id="UP000193719"/>
    </source>
</evidence>
<evidence type="ECO:0000313" key="9">
    <source>
        <dbReference type="EMBL" id="ORX61117.1"/>
    </source>
</evidence>
<keyword evidence="5" id="KW-0378">Hydrolase</keyword>
<keyword evidence="6" id="KW-0175">Coiled coil</keyword>
<dbReference type="OrthoDB" id="442460at2759"/>
<feature type="compositionally biased region" description="Basic residues" evidence="7">
    <location>
        <begin position="1492"/>
        <end position="1508"/>
    </location>
</feature>
<dbReference type="InterPro" id="IPR003653">
    <property type="entry name" value="Peptidase_C48_C"/>
</dbReference>
<dbReference type="Gene3D" id="1.10.418.20">
    <property type="match status" value="1"/>
</dbReference>
<feature type="region of interest" description="Disordered" evidence="7">
    <location>
        <begin position="1099"/>
        <end position="1230"/>
    </location>
</feature>
<dbReference type="Gene3D" id="3.40.395.10">
    <property type="entry name" value="Adenoviral Proteinase, Chain A"/>
    <property type="match status" value="1"/>
</dbReference>
<feature type="compositionally biased region" description="Polar residues" evidence="7">
    <location>
        <begin position="1149"/>
        <end position="1163"/>
    </location>
</feature>
<organism evidence="9 10">
    <name type="scientific">Piromyces finnis</name>
    <dbReference type="NCBI Taxonomy" id="1754191"/>
    <lineage>
        <taxon>Eukaryota</taxon>
        <taxon>Fungi</taxon>
        <taxon>Fungi incertae sedis</taxon>
        <taxon>Chytridiomycota</taxon>
        <taxon>Chytridiomycota incertae sedis</taxon>
        <taxon>Neocallimastigomycetes</taxon>
        <taxon>Neocallimastigales</taxon>
        <taxon>Neocallimastigaceae</taxon>
        <taxon>Piromyces</taxon>
    </lineage>
</organism>
<comment type="similarity">
    <text evidence="1">Belongs to the peptidase C48 family.</text>
</comment>
<comment type="caution">
    <text evidence="9">The sequence shown here is derived from an EMBL/GenBank/DDBJ whole genome shotgun (WGS) entry which is preliminary data.</text>
</comment>
<evidence type="ECO:0000256" key="7">
    <source>
        <dbReference type="SAM" id="MobiDB-lite"/>
    </source>
</evidence>
<evidence type="ECO:0000259" key="8">
    <source>
        <dbReference type="PROSITE" id="PS50600"/>
    </source>
</evidence>
<dbReference type="SUPFAM" id="SSF54001">
    <property type="entry name" value="Cysteine proteinases"/>
    <property type="match status" value="2"/>
</dbReference>
<protein>
    <submittedName>
        <fullName evidence="9">Cysteine proteinase</fullName>
    </submittedName>
</protein>
<accession>A0A1Y1VNY2</accession>
<feature type="domain" description="Ubiquitin-like protease family profile" evidence="8">
    <location>
        <begin position="418"/>
        <end position="1350"/>
    </location>
</feature>
<keyword evidence="4" id="KW-0833">Ubl conjugation pathway</keyword>
<dbReference type="GO" id="GO:0006508">
    <property type="term" value="P:proteolysis"/>
    <property type="evidence" value="ECO:0007669"/>
    <property type="project" value="UniProtKB-KW"/>
</dbReference>